<evidence type="ECO:0000313" key="3">
    <source>
        <dbReference type="Proteomes" id="UP000189055"/>
    </source>
</evidence>
<protein>
    <recommendedName>
        <fullName evidence="4">Lipoprotein</fullName>
    </recommendedName>
</protein>
<feature type="chain" id="PRO_5010697296" description="Lipoprotein" evidence="1">
    <location>
        <begin position="21"/>
        <end position="151"/>
    </location>
</feature>
<dbReference type="Proteomes" id="UP000189055">
    <property type="component" value="Chromosome"/>
</dbReference>
<feature type="signal peptide" evidence="1">
    <location>
        <begin position="1"/>
        <end position="20"/>
    </location>
</feature>
<gene>
    <name evidence="2" type="ORF">A0U91_05285</name>
</gene>
<dbReference type="EMBL" id="CP014687">
    <property type="protein sequence ID" value="AQT04481.1"/>
    <property type="molecule type" value="Genomic_DNA"/>
</dbReference>
<dbReference type="RefSeq" id="WP_077930353.1">
    <property type="nucleotide sequence ID" value="NZ_CP014687.1"/>
</dbReference>
<evidence type="ECO:0000256" key="1">
    <source>
        <dbReference type="SAM" id="SignalP"/>
    </source>
</evidence>
<dbReference type="PROSITE" id="PS51257">
    <property type="entry name" value="PROKAR_LIPOPROTEIN"/>
    <property type="match status" value="1"/>
</dbReference>
<dbReference type="AlphaFoldDB" id="A0A1U9LDH2"/>
<evidence type="ECO:0008006" key="4">
    <source>
        <dbReference type="Google" id="ProtNLM"/>
    </source>
</evidence>
<keyword evidence="1" id="KW-0732">Signal</keyword>
<dbReference type="KEGG" id="aper:A0U91_05285"/>
<sequence>MKKFLLPVFLFASLSGCLSAHTEMLDERTAIISGKGSSFNDLASVTHKVFLEAATTAQQRGFQYFQILDDKQGYRPTYVQNAATSTTSGSVTRTGRHSTYYNKTTTSTPASVTRLDKPMKETVVRFYKTGEVTPGQPGIWSVQSILSANGG</sequence>
<evidence type="ECO:0000313" key="2">
    <source>
        <dbReference type="EMBL" id="AQT04481.1"/>
    </source>
</evidence>
<proteinExistence type="predicted"/>
<reference evidence="2 3" key="1">
    <citation type="submission" date="2016-03" db="EMBL/GenBank/DDBJ databases">
        <title>Acetic acid bacteria sequencing.</title>
        <authorList>
            <person name="Brandt J."/>
            <person name="Jakob F."/>
            <person name="Vogel R.F."/>
        </authorList>
    </citation>
    <scope>NUCLEOTIDE SEQUENCE [LARGE SCALE GENOMIC DNA]</scope>
    <source>
        <strain evidence="2 3">TMW2.1084</strain>
    </source>
</reference>
<name>A0A1U9LDH2_9PROT</name>
<accession>A0A1U9LDH2</accession>
<organism evidence="2 3">
    <name type="scientific">Acetobacter persici</name>
    <dbReference type="NCBI Taxonomy" id="1076596"/>
    <lineage>
        <taxon>Bacteria</taxon>
        <taxon>Pseudomonadati</taxon>
        <taxon>Pseudomonadota</taxon>
        <taxon>Alphaproteobacteria</taxon>
        <taxon>Acetobacterales</taxon>
        <taxon>Acetobacteraceae</taxon>
        <taxon>Acetobacter</taxon>
    </lineage>
</organism>